<protein>
    <recommendedName>
        <fullName evidence="4">Sulfotransferase family protein</fullName>
    </recommendedName>
</protein>
<dbReference type="AlphaFoldDB" id="A0A1X6ZRE2"/>
<evidence type="ECO:0000313" key="2">
    <source>
        <dbReference type="EMBL" id="SLN59078.1"/>
    </source>
</evidence>
<dbReference type="Gene3D" id="3.40.50.300">
    <property type="entry name" value="P-loop containing nucleotide triphosphate hydrolases"/>
    <property type="match status" value="1"/>
</dbReference>
<accession>A0A1X6ZRE2</accession>
<dbReference type="EMBL" id="FWFX01000010">
    <property type="protein sequence ID" value="SLN59078.1"/>
    <property type="molecule type" value="Genomic_DNA"/>
</dbReference>
<dbReference type="SUPFAM" id="SSF52540">
    <property type="entry name" value="P-loop containing nucleoside triphosphate hydrolases"/>
    <property type="match status" value="1"/>
</dbReference>
<reference evidence="2 3" key="1">
    <citation type="submission" date="2017-03" db="EMBL/GenBank/DDBJ databases">
        <authorList>
            <person name="Afonso C.L."/>
            <person name="Miller P.J."/>
            <person name="Scott M.A."/>
            <person name="Spackman E."/>
            <person name="Goraichik I."/>
            <person name="Dimitrov K.M."/>
            <person name="Suarez D.L."/>
            <person name="Swayne D.E."/>
        </authorList>
    </citation>
    <scope>NUCLEOTIDE SEQUENCE [LARGE SCALE GENOMIC DNA]</scope>
    <source>
        <strain evidence="2 3">CECT 7450</strain>
    </source>
</reference>
<evidence type="ECO:0000313" key="3">
    <source>
        <dbReference type="Proteomes" id="UP000193061"/>
    </source>
</evidence>
<feature type="transmembrane region" description="Helical" evidence="1">
    <location>
        <begin position="190"/>
        <end position="207"/>
    </location>
</feature>
<dbReference type="Proteomes" id="UP000193061">
    <property type="component" value="Unassembled WGS sequence"/>
</dbReference>
<name>A0A1X6ZRE2_9RHOB</name>
<keyword evidence="1" id="KW-0472">Membrane</keyword>
<keyword evidence="1" id="KW-0812">Transmembrane</keyword>
<keyword evidence="3" id="KW-1185">Reference proteome</keyword>
<keyword evidence="1" id="KW-1133">Transmembrane helix</keyword>
<organism evidence="2 3">
    <name type="scientific">Roseovarius albus</name>
    <dbReference type="NCBI Taxonomy" id="1247867"/>
    <lineage>
        <taxon>Bacteria</taxon>
        <taxon>Pseudomonadati</taxon>
        <taxon>Pseudomonadota</taxon>
        <taxon>Alphaproteobacteria</taxon>
        <taxon>Rhodobacterales</taxon>
        <taxon>Roseobacteraceae</taxon>
        <taxon>Roseovarius</taxon>
    </lineage>
</organism>
<gene>
    <name evidence="2" type="ORF">ROA7450_03049</name>
</gene>
<evidence type="ECO:0008006" key="4">
    <source>
        <dbReference type="Google" id="ProtNLM"/>
    </source>
</evidence>
<dbReference type="InterPro" id="IPR027417">
    <property type="entry name" value="P-loop_NTPase"/>
</dbReference>
<proteinExistence type="predicted"/>
<evidence type="ECO:0000256" key="1">
    <source>
        <dbReference type="SAM" id="Phobius"/>
    </source>
</evidence>
<sequence length="313" mass="36076">MEMNSPKVIYITGLAYSGTTLFSAALGYSKSFFNAGEVNYLENDYHHKKICSCGQKVDDCPVWRPVLNCVKSDSENQIETLTFSQDQTLRTIDKRSRPLWIRLLTLLGVRPEYLFEKEELKDYALRHQNFMHELSSTLNVDFVVDASKNFTRLQVLHQYSDFPIHVIYVRRSHIQTYASRLKRAKRRNRFYLPLFAPVYLSVILFRVRGLRRQLKVFDHSNLSIVDYEAFIDDPSSVEAQLTKELGTPVELGICGNEFGLDHLHVFTGNIWLAQAAKTGEKVTIKSGDGRATLSWFEKLSYRAFSPLFKLLGD</sequence>